<dbReference type="NCBIfam" id="NF006114">
    <property type="entry name" value="PRK08263.1"/>
    <property type="match status" value="1"/>
</dbReference>
<dbReference type="OrthoDB" id="9792003at2"/>
<name>A0A3L7AE64_9MICO</name>
<dbReference type="SMART" id="SM00822">
    <property type="entry name" value="PKS_KR"/>
    <property type="match status" value="1"/>
</dbReference>
<dbReference type="EMBL" id="RCUX01000001">
    <property type="protein sequence ID" value="RLP77941.1"/>
    <property type="molecule type" value="Genomic_DNA"/>
</dbReference>
<dbReference type="InterPro" id="IPR057326">
    <property type="entry name" value="KR_dom"/>
</dbReference>
<dbReference type="Pfam" id="PF00106">
    <property type="entry name" value="adh_short"/>
    <property type="match status" value="1"/>
</dbReference>
<sequence>MTSNKTWFITGAGRGFGRIWAQAALERGDRVALTLRNPAQAADLVERFPDTALALKLDVTNRAEVFAAVATAHDHFGRLDVIVNNAGFGQMGAIEEVDEDSIRANFETNVFGTLSVIQAALPLLRAQGAGHIINLSSVAGIVAVPTAGIYEGAKFAVEGISEALAAEVAQFGVRVSIVEPSGYATEFLSAGSIGSAPAMTEYDALREELAASLGEGDLGDPAASAPAILALVDAEKPPLRLMLGNLLPFVKDVYAQRIATWEAWDHVALAAHGNTGSEA</sequence>
<comment type="similarity">
    <text evidence="1 3">Belongs to the short-chain dehydrogenases/reductases (SDR) family.</text>
</comment>
<keyword evidence="2" id="KW-0560">Oxidoreductase</keyword>
<proteinExistence type="inferred from homology"/>
<evidence type="ECO:0000256" key="2">
    <source>
        <dbReference type="ARBA" id="ARBA00023002"/>
    </source>
</evidence>
<evidence type="ECO:0000256" key="1">
    <source>
        <dbReference type="ARBA" id="ARBA00006484"/>
    </source>
</evidence>
<dbReference type="PRINTS" id="PR00081">
    <property type="entry name" value="GDHRDH"/>
</dbReference>
<evidence type="ECO:0000259" key="4">
    <source>
        <dbReference type="SMART" id="SM00822"/>
    </source>
</evidence>
<dbReference type="PRINTS" id="PR00080">
    <property type="entry name" value="SDRFAMILY"/>
</dbReference>
<dbReference type="Gene3D" id="3.40.50.720">
    <property type="entry name" value="NAD(P)-binding Rossmann-like Domain"/>
    <property type="match status" value="1"/>
</dbReference>
<accession>A0A3L7AE64</accession>
<gene>
    <name evidence="5" type="ORF">D9V32_01000</name>
</gene>
<dbReference type="InterPro" id="IPR051911">
    <property type="entry name" value="SDR_oxidoreductase"/>
</dbReference>
<evidence type="ECO:0000256" key="3">
    <source>
        <dbReference type="RuleBase" id="RU000363"/>
    </source>
</evidence>
<protein>
    <submittedName>
        <fullName evidence="5">SDR family NAD(P)-dependent oxidoreductase</fullName>
    </submittedName>
</protein>
<evidence type="ECO:0000313" key="6">
    <source>
        <dbReference type="Proteomes" id="UP000272503"/>
    </source>
</evidence>
<keyword evidence="6" id="KW-1185">Reference proteome</keyword>
<dbReference type="InterPro" id="IPR002347">
    <property type="entry name" value="SDR_fam"/>
</dbReference>
<dbReference type="Proteomes" id="UP000272503">
    <property type="component" value="Unassembled WGS sequence"/>
</dbReference>
<dbReference type="PANTHER" id="PTHR43976:SF16">
    <property type="entry name" value="SHORT-CHAIN DEHYDROGENASE_REDUCTASE FAMILY PROTEIN"/>
    <property type="match status" value="1"/>
</dbReference>
<reference evidence="5 6" key="1">
    <citation type="submission" date="2018-10" db="EMBL/GenBank/DDBJ databases">
        <authorList>
            <person name="Li J."/>
        </authorList>
    </citation>
    <scope>NUCLEOTIDE SEQUENCE [LARGE SCALE GENOMIC DNA]</scope>
    <source>
        <strain evidence="5 6">IF 016277</strain>
    </source>
</reference>
<dbReference type="GO" id="GO:0016491">
    <property type="term" value="F:oxidoreductase activity"/>
    <property type="evidence" value="ECO:0007669"/>
    <property type="project" value="UniProtKB-KW"/>
</dbReference>
<dbReference type="AlphaFoldDB" id="A0A3L7AE64"/>
<dbReference type="SUPFAM" id="SSF51735">
    <property type="entry name" value="NAD(P)-binding Rossmann-fold domains"/>
    <property type="match status" value="1"/>
</dbReference>
<comment type="caution">
    <text evidence="5">The sequence shown here is derived from an EMBL/GenBank/DDBJ whole genome shotgun (WGS) entry which is preliminary data.</text>
</comment>
<dbReference type="RefSeq" id="WP_121647034.1">
    <property type="nucleotide sequence ID" value="NZ_RCUX01000001.1"/>
</dbReference>
<dbReference type="InterPro" id="IPR036291">
    <property type="entry name" value="NAD(P)-bd_dom_sf"/>
</dbReference>
<dbReference type="PANTHER" id="PTHR43976">
    <property type="entry name" value="SHORT CHAIN DEHYDROGENASE"/>
    <property type="match status" value="1"/>
</dbReference>
<feature type="domain" description="Ketoreductase" evidence="4">
    <location>
        <begin position="5"/>
        <end position="183"/>
    </location>
</feature>
<dbReference type="CDD" id="cd05374">
    <property type="entry name" value="17beta-HSD-like_SDR_c"/>
    <property type="match status" value="1"/>
</dbReference>
<organism evidence="5 6">
    <name type="scientific">Mycetocola tolaasinivorans</name>
    <dbReference type="NCBI Taxonomy" id="76635"/>
    <lineage>
        <taxon>Bacteria</taxon>
        <taxon>Bacillati</taxon>
        <taxon>Actinomycetota</taxon>
        <taxon>Actinomycetes</taxon>
        <taxon>Micrococcales</taxon>
        <taxon>Microbacteriaceae</taxon>
        <taxon>Mycetocola</taxon>
    </lineage>
</organism>
<evidence type="ECO:0000313" key="5">
    <source>
        <dbReference type="EMBL" id="RLP77941.1"/>
    </source>
</evidence>